<gene>
    <name evidence="6" type="ORF">GKG38_02680</name>
</gene>
<dbReference type="EMBL" id="WKZA01000006">
    <property type="protein sequence ID" value="MSA93985.1"/>
    <property type="molecule type" value="Genomic_DNA"/>
</dbReference>
<dbReference type="InterPro" id="IPR007831">
    <property type="entry name" value="T2SS_GspE_N"/>
</dbReference>
<evidence type="ECO:0000256" key="3">
    <source>
        <dbReference type="ARBA" id="ARBA00022840"/>
    </source>
</evidence>
<dbReference type="GO" id="GO:0005524">
    <property type="term" value="F:ATP binding"/>
    <property type="evidence" value="ECO:0007669"/>
    <property type="project" value="UniProtKB-KW"/>
</dbReference>
<dbReference type="SUPFAM" id="SSF52540">
    <property type="entry name" value="P-loop containing nucleoside triphosphate hydrolases"/>
    <property type="match status" value="1"/>
</dbReference>
<protein>
    <submittedName>
        <fullName evidence="6">Type II secretion system protein GspE</fullName>
    </submittedName>
</protein>
<reference evidence="6 7" key="1">
    <citation type="journal article" date="2019" name="Nat. Med.">
        <title>A library of human gut bacterial isolates paired with longitudinal multiomics data enables mechanistic microbiome research.</title>
        <authorList>
            <person name="Poyet M."/>
            <person name="Groussin M."/>
            <person name="Gibbons S.M."/>
            <person name="Avila-Pacheco J."/>
            <person name="Jiang X."/>
            <person name="Kearney S.M."/>
            <person name="Perrotta A.R."/>
            <person name="Berdy B."/>
            <person name="Zhao S."/>
            <person name="Lieberman T.D."/>
            <person name="Swanson P.K."/>
            <person name="Smith M."/>
            <person name="Roesemann S."/>
            <person name="Alexander J.E."/>
            <person name="Rich S.A."/>
            <person name="Livny J."/>
            <person name="Vlamakis H."/>
            <person name="Clish C."/>
            <person name="Bullock K."/>
            <person name="Deik A."/>
            <person name="Scott J."/>
            <person name="Pierce K.A."/>
            <person name="Xavier R.J."/>
            <person name="Alm E.J."/>
        </authorList>
    </citation>
    <scope>NUCLEOTIDE SEQUENCE [LARGE SCALE GENOMIC DNA]</scope>
    <source>
        <strain evidence="6 7">BIOML-A1</strain>
    </source>
</reference>
<keyword evidence="3" id="KW-0067">ATP-binding</keyword>
<dbReference type="AlphaFoldDB" id="A0A7K0I8T4"/>
<dbReference type="InterPro" id="IPR037257">
    <property type="entry name" value="T2SS_E_N_sf"/>
</dbReference>
<dbReference type="RefSeq" id="WP_123672911.1">
    <property type="nucleotide sequence ID" value="NZ_DBEYPL010000170.1"/>
</dbReference>
<dbReference type="GO" id="GO:0016887">
    <property type="term" value="F:ATP hydrolysis activity"/>
    <property type="evidence" value="ECO:0007669"/>
    <property type="project" value="TreeGrafter"/>
</dbReference>
<dbReference type="Gene3D" id="3.30.300.160">
    <property type="entry name" value="Type II secretion system, protein E, N-terminal domain"/>
    <property type="match status" value="1"/>
</dbReference>
<evidence type="ECO:0000259" key="5">
    <source>
        <dbReference type="SMART" id="SM00382"/>
    </source>
</evidence>
<dbReference type="Proteomes" id="UP000462865">
    <property type="component" value="Unassembled WGS sequence"/>
</dbReference>
<dbReference type="Gene3D" id="3.40.50.300">
    <property type="entry name" value="P-loop containing nucleotide triphosphate hydrolases"/>
    <property type="match status" value="1"/>
</dbReference>
<dbReference type="PANTHER" id="PTHR30258">
    <property type="entry name" value="TYPE II SECRETION SYSTEM PROTEIN GSPE-RELATED"/>
    <property type="match status" value="1"/>
</dbReference>
<dbReference type="Pfam" id="PF00437">
    <property type="entry name" value="T2SSE"/>
    <property type="match status" value="1"/>
</dbReference>
<accession>A0A7K0I8T4</accession>
<evidence type="ECO:0000256" key="4">
    <source>
        <dbReference type="SAM" id="MobiDB-lite"/>
    </source>
</evidence>
<feature type="region of interest" description="Disordered" evidence="4">
    <location>
        <begin position="156"/>
        <end position="179"/>
    </location>
</feature>
<dbReference type="SUPFAM" id="SSF160246">
    <property type="entry name" value="EspE N-terminal domain-like"/>
    <property type="match status" value="1"/>
</dbReference>
<keyword evidence="2" id="KW-0547">Nucleotide-binding</keyword>
<name>A0A7K0I8T4_9ACTN</name>
<organism evidence="6 7">
    <name type="scientific">Gordonibacter urolithinfaciens</name>
    <dbReference type="NCBI Taxonomy" id="1335613"/>
    <lineage>
        <taxon>Bacteria</taxon>
        <taxon>Bacillati</taxon>
        <taxon>Actinomycetota</taxon>
        <taxon>Coriobacteriia</taxon>
        <taxon>Eggerthellales</taxon>
        <taxon>Eggerthellaceae</taxon>
        <taxon>Gordonibacter</taxon>
    </lineage>
</organism>
<dbReference type="CDD" id="cd01129">
    <property type="entry name" value="PulE-GspE-like"/>
    <property type="match status" value="1"/>
</dbReference>
<dbReference type="PANTHER" id="PTHR30258:SF2">
    <property type="entry name" value="COMG OPERON PROTEIN 1"/>
    <property type="match status" value="1"/>
</dbReference>
<dbReference type="InterPro" id="IPR003593">
    <property type="entry name" value="AAA+_ATPase"/>
</dbReference>
<evidence type="ECO:0000313" key="6">
    <source>
        <dbReference type="EMBL" id="MSA93985.1"/>
    </source>
</evidence>
<evidence type="ECO:0000256" key="2">
    <source>
        <dbReference type="ARBA" id="ARBA00022741"/>
    </source>
</evidence>
<evidence type="ECO:0000256" key="1">
    <source>
        <dbReference type="ARBA" id="ARBA00006611"/>
    </source>
</evidence>
<dbReference type="SMART" id="SM00382">
    <property type="entry name" value="AAA"/>
    <property type="match status" value="1"/>
</dbReference>
<proteinExistence type="inferred from homology"/>
<dbReference type="InterPro" id="IPR001482">
    <property type="entry name" value="T2SS/T4SS_dom"/>
</dbReference>
<sequence>MAYKRLGDVLTDAGLITDEQLGHALAQQKESKRRLGDELIAEGVITEAELIEALQMQLGIEFVDLSAIDLDPEMSRVVSKNVARQYNVVPVRTTPEDVYLAMSDPLNFMAIEAVKNATRKRVVPMVATNDSVMRAIMTLYGNEGAARAIEEMKRDARAAGTDDGGSFQTSTLGDDADAQSAPTVRLVNSIIERAATERASDIHLEPREADLHVRMRIDGVLRTILTVPKELQASVISRLKIMGGMNTSERRVPQDGRANIRLKKQDIDLRINTLPTIHGETVVIRLLDKNESLFDPKGIGLAGSNLEKYNRLIHANNGMVLIVGPTGSGKSSTMYTMIRELNDDSVNLVTLEDPVEYNIDGANQVQINEKTGMTFASGLRAILRQDPDIVAVGEIRDGETAEIAMRAAITGHLVLSTVHTFDAASTIDRLVDIGVEPYLIASGVRGIISQRLVRLVCPHCREEYAPDPEELDALGMRYDPGVKFFRGTGCPMCFGTGYRGRTGVFEILVLDRALRARITGGATREELQTAIEQSGSYRTMADSCRELVLNGVTTVEEARKTITALE</sequence>
<comment type="caution">
    <text evidence="6">The sequence shown here is derived from an EMBL/GenBank/DDBJ whole genome shotgun (WGS) entry which is preliminary data.</text>
</comment>
<comment type="similarity">
    <text evidence="1">Belongs to the GSP E family.</text>
</comment>
<dbReference type="InterPro" id="IPR027417">
    <property type="entry name" value="P-loop_NTPase"/>
</dbReference>
<dbReference type="Gene3D" id="3.30.450.90">
    <property type="match status" value="1"/>
</dbReference>
<dbReference type="FunFam" id="3.30.450.90:FF:000001">
    <property type="entry name" value="Type II secretion system ATPase GspE"/>
    <property type="match status" value="1"/>
</dbReference>
<dbReference type="GO" id="GO:0005886">
    <property type="term" value="C:plasma membrane"/>
    <property type="evidence" value="ECO:0007669"/>
    <property type="project" value="TreeGrafter"/>
</dbReference>
<dbReference type="Pfam" id="PF05157">
    <property type="entry name" value="MshEN"/>
    <property type="match status" value="1"/>
</dbReference>
<evidence type="ECO:0000313" key="7">
    <source>
        <dbReference type="Proteomes" id="UP000462865"/>
    </source>
</evidence>
<feature type="domain" description="AAA+ ATPase" evidence="5">
    <location>
        <begin position="316"/>
        <end position="437"/>
    </location>
</feature>